<dbReference type="SMART" id="SM00176">
    <property type="entry name" value="RAN"/>
    <property type="match status" value="1"/>
</dbReference>
<dbReference type="GO" id="GO:0003924">
    <property type="term" value="F:GTPase activity"/>
    <property type="evidence" value="ECO:0007669"/>
    <property type="project" value="InterPro"/>
</dbReference>
<dbReference type="FunFam" id="3.40.50.300:FF:000586">
    <property type="entry name" value="Rab family GTPase"/>
    <property type="match status" value="1"/>
</dbReference>
<dbReference type="Gene3D" id="3.40.50.300">
    <property type="entry name" value="P-loop containing nucleotide triphosphate hydrolases"/>
    <property type="match status" value="1"/>
</dbReference>
<reference evidence="6" key="1">
    <citation type="submission" date="2022-08" db="EMBL/GenBank/DDBJ databases">
        <title>Novel sulphate-reducing endosymbionts in the free-living metamonad Anaeramoeba.</title>
        <authorList>
            <person name="Jerlstrom-Hultqvist J."/>
            <person name="Cepicka I."/>
            <person name="Gallot-Lavallee L."/>
            <person name="Salas-Leiva D."/>
            <person name="Curtis B.A."/>
            <person name="Zahonova K."/>
            <person name="Pipaliya S."/>
            <person name="Dacks J."/>
            <person name="Roger A.J."/>
        </authorList>
    </citation>
    <scope>NUCLEOTIDE SEQUENCE</scope>
    <source>
        <strain evidence="6">Busselton2</strain>
    </source>
</reference>
<dbReference type="InterPro" id="IPR001806">
    <property type="entry name" value="Small_GTPase"/>
</dbReference>
<evidence type="ECO:0000313" key="6">
    <source>
        <dbReference type="EMBL" id="KAJ3438961.1"/>
    </source>
</evidence>
<evidence type="ECO:0000256" key="1">
    <source>
        <dbReference type="ARBA" id="ARBA00004308"/>
    </source>
</evidence>
<dbReference type="SUPFAM" id="SSF52540">
    <property type="entry name" value="P-loop containing nucleoside triphosphate hydrolases"/>
    <property type="match status" value="1"/>
</dbReference>
<evidence type="ECO:0000256" key="5">
    <source>
        <dbReference type="SAM" id="MobiDB-lite"/>
    </source>
</evidence>
<protein>
    <submittedName>
        <fullName evidence="6">Rab2a member ras oncogene family</fullName>
    </submittedName>
</protein>
<dbReference type="PROSITE" id="PS51419">
    <property type="entry name" value="RAB"/>
    <property type="match status" value="1"/>
</dbReference>
<comment type="similarity">
    <text evidence="2">Belongs to the small GTPase superfamily. Rab family.</text>
</comment>
<dbReference type="Proteomes" id="UP001146793">
    <property type="component" value="Unassembled WGS sequence"/>
</dbReference>
<gene>
    <name evidence="6" type="ORF">M0812_14976</name>
</gene>
<dbReference type="InterPro" id="IPR050209">
    <property type="entry name" value="Rab_GTPases_membrane_traffic"/>
</dbReference>
<dbReference type="Pfam" id="PF00071">
    <property type="entry name" value="Ras"/>
    <property type="match status" value="1"/>
</dbReference>
<dbReference type="PROSITE" id="PS51421">
    <property type="entry name" value="RAS"/>
    <property type="match status" value="1"/>
</dbReference>
<dbReference type="PANTHER" id="PTHR47979">
    <property type="entry name" value="DRAB11-RELATED"/>
    <property type="match status" value="1"/>
</dbReference>
<evidence type="ECO:0000313" key="7">
    <source>
        <dbReference type="Proteomes" id="UP001146793"/>
    </source>
</evidence>
<accession>A0AAV7ZA84</accession>
<dbReference type="PROSITE" id="PS51420">
    <property type="entry name" value="RHO"/>
    <property type="match status" value="1"/>
</dbReference>
<comment type="subcellular location">
    <subcellularLocation>
        <location evidence="1">Endomembrane system</location>
    </subcellularLocation>
</comment>
<keyword evidence="4" id="KW-0472">Membrane</keyword>
<evidence type="ECO:0000256" key="3">
    <source>
        <dbReference type="ARBA" id="ARBA00022741"/>
    </source>
</evidence>
<evidence type="ECO:0000256" key="4">
    <source>
        <dbReference type="ARBA" id="ARBA00023136"/>
    </source>
</evidence>
<name>A0AAV7ZA84_9EUKA</name>
<dbReference type="InterPro" id="IPR027417">
    <property type="entry name" value="P-loop_NTPase"/>
</dbReference>
<evidence type="ECO:0000256" key="2">
    <source>
        <dbReference type="ARBA" id="ARBA00006270"/>
    </source>
</evidence>
<dbReference type="SMART" id="SM00175">
    <property type="entry name" value="RAB"/>
    <property type="match status" value="1"/>
</dbReference>
<dbReference type="SMART" id="SM00173">
    <property type="entry name" value="RAS"/>
    <property type="match status" value="1"/>
</dbReference>
<proteinExistence type="inferred from homology"/>
<organism evidence="6 7">
    <name type="scientific">Anaeramoeba flamelloides</name>
    <dbReference type="NCBI Taxonomy" id="1746091"/>
    <lineage>
        <taxon>Eukaryota</taxon>
        <taxon>Metamonada</taxon>
        <taxon>Anaeramoebidae</taxon>
        <taxon>Anaeramoeba</taxon>
    </lineage>
</organism>
<dbReference type="NCBIfam" id="TIGR00231">
    <property type="entry name" value="small_GTP"/>
    <property type="match status" value="1"/>
</dbReference>
<dbReference type="GO" id="GO:0005525">
    <property type="term" value="F:GTP binding"/>
    <property type="evidence" value="ECO:0007669"/>
    <property type="project" value="InterPro"/>
</dbReference>
<keyword evidence="3" id="KW-0547">Nucleotide-binding</keyword>
<comment type="caution">
    <text evidence="6">The sequence shown here is derived from an EMBL/GenBank/DDBJ whole genome shotgun (WGS) entry which is preliminary data.</text>
</comment>
<dbReference type="AlphaFoldDB" id="A0AAV7ZA84"/>
<dbReference type="CDD" id="cd00154">
    <property type="entry name" value="Rab"/>
    <property type="match status" value="1"/>
</dbReference>
<feature type="compositionally biased region" description="Basic and acidic residues" evidence="5">
    <location>
        <begin position="204"/>
        <end position="214"/>
    </location>
</feature>
<dbReference type="PRINTS" id="PR00449">
    <property type="entry name" value="RASTRNSFRMNG"/>
</dbReference>
<feature type="region of interest" description="Disordered" evidence="5">
    <location>
        <begin position="187"/>
        <end position="214"/>
    </location>
</feature>
<dbReference type="GO" id="GO:0012505">
    <property type="term" value="C:endomembrane system"/>
    <property type="evidence" value="ECO:0007669"/>
    <property type="project" value="UniProtKB-SubCell"/>
</dbReference>
<dbReference type="SMART" id="SM00174">
    <property type="entry name" value="RHO"/>
    <property type="match status" value="1"/>
</dbReference>
<dbReference type="EMBL" id="JANTQA010000032">
    <property type="protein sequence ID" value="KAJ3438961.1"/>
    <property type="molecule type" value="Genomic_DNA"/>
</dbReference>
<dbReference type="InterPro" id="IPR005225">
    <property type="entry name" value="Small_GTP-bd"/>
</dbReference>
<sequence length="214" mass="24452">MSRNKMYKLILVGDSGVGKSCILMRYLHDEFQTDYDVTIGVEFGSIPLEIMDHTILLQIWDTAGQESFRSITRPYFRRAVGALLVFDITQRESFNNLKSWLEDIRLNASFNVQITLIGNKVDLSYDRVVSYEEGEKFAKEHGLLYYETSANTSTNIEKVFEETAKSIYVRVQNGEIQIPVDIGQFSLEQESESGTESESTMKPQNEEEKKPGCC</sequence>